<accession>A0A4U0WY15</accession>
<dbReference type="Proteomes" id="UP000308768">
    <property type="component" value="Unassembled WGS sequence"/>
</dbReference>
<dbReference type="GO" id="GO:0036088">
    <property type="term" value="P:D-serine catabolic process"/>
    <property type="evidence" value="ECO:0007669"/>
    <property type="project" value="TreeGrafter"/>
</dbReference>
<dbReference type="Gene3D" id="3.20.20.10">
    <property type="entry name" value="Alanine racemase"/>
    <property type="match status" value="1"/>
</dbReference>
<keyword evidence="6 8" id="KW-0472">Membrane</keyword>
<dbReference type="Gene3D" id="1.50.40.10">
    <property type="entry name" value="Mitochondrial carrier domain"/>
    <property type="match status" value="1"/>
</dbReference>
<dbReference type="Gene3D" id="2.40.37.20">
    <property type="entry name" value="D-serine dehydratase-like domain"/>
    <property type="match status" value="1"/>
</dbReference>
<proteinExistence type="inferred from homology"/>
<comment type="similarity">
    <text evidence="2">Belongs to the DSD1 family.</text>
</comment>
<evidence type="ECO:0000256" key="9">
    <source>
        <dbReference type="RuleBase" id="RU000488"/>
    </source>
</evidence>
<dbReference type="SUPFAM" id="SSF103506">
    <property type="entry name" value="Mitochondrial carrier"/>
    <property type="match status" value="1"/>
</dbReference>
<feature type="domain" description="D-serine dehydratase-like" evidence="10">
    <location>
        <begin position="257"/>
        <end position="377"/>
    </location>
</feature>
<sequence length="396" mass="44082">MPRFIWHMFKTEGTAGLFKGWAARCLKVAPACAIMISSYEIGKKMAGGMNERKDMRDQNYNQFDDFSVSVLVDHPDTLDELSDLPNGVWPGKISLFVKVDTGYHRSGASPESKQLRDVLRKIQQRHSSFELVGFYSHMGSSYAASSSAEAVNYLTLETERLADAADVATNLYSFDGDARRITLSLGATPTATAAQNLFDETPEMAEAMQRFERVKGRYNVELHAGVYPVLDLQQLATRARPAYSNHGFPYLSRENLALRVLVEVASLYPERGKPEALIAAGGLALGREPCKSYPGWAVVSGWTADGASKTGPVYDIEDDKADKTGWIVGRISQEHGILTWEGPQENMRQLKIGEKLLLWPNHACIAGAGFGWYFVVDSDTNDSDIIRDVWLRWRGW</sequence>
<evidence type="ECO:0000256" key="4">
    <source>
        <dbReference type="ARBA" id="ARBA00022792"/>
    </source>
</evidence>
<dbReference type="EMBL" id="NAJN01000794">
    <property type="protein sequence ID" value="TKA68684.1"/>
    <property type="molecule type" value="Genomic_DNA"/>
</dbReference>
<dbReference type="Pfam" id="PF01168">
    <property type="entry name" value="Ala_racemase_N"/>
    <property type="match status" value="1"/>
</dbReference>
<comment type="caution">
    <text evidence="11">The sequence shown here is derived from an EMBL/GenBank/DDBJ whole genome shotgun (WGS) entry which is preliminary data.</text>
</comment>
<dbReference type="SMART" id="SM01119">
    <property type="entry name" value="D-ser_dehydrat"/>
    <property type="match status" value="1"/>
</dbReference>
<evidence type="ECO:0000313" key="12">
    <source>
        <dbReference type="Proteomes" id="UP000308768"/>
    </source>
</evidence>
<evidence type="ECO:0000256" key="7">
    <source>
        <dbReference type="ARBA" id="ARBA00023239"/>
    </source>
</evidence>
<evidence type="ECO:0000256" key="1">
    <source>
        <dbReference type="ARBA" id="ARBA00004141"/>
    </source>
</evidence>
<dbReference type="GO" id="GO:0008721">
    <property type="term" value="F:D-serine ammonia-lyase activity"/>
    <property type="evidence" value="ECO:0007669"/>
    <property type="project" value="TreeGrafter"/>
</dbReference>
<evidence type="ECO:0000256" key="8">
    <source>
        <dbReference type="PROSITE-ProRule" id="PRU00282"/>
    </source>
</evidence>
<comment type="subcellular location">
    <subcellularLocation>
        <location evidence="1">Membrane</location>
        <topology evidence="1">Multi-pass membrane protein</topology>
    </subcellularLocation>
</comment>
<dbReference type="SUPFAM" id="SSF51419">
    <property type="entry name" value="PLP-binding barrel"/>
    <property type="match status" value="1"/>
</dbReference>
<evidence type="ECO:0000256" key="2">
    <source>
        <dbReference type="ARBA" id="ARBA00005323"/>
    </source>
</evidence>
<organism evidence="11 12">
    <name type="scientific">Cryomyces minteri</name>
    <dbReference type="NCBI Taxonomy" id="331657"/>
    <lineage>
        <taxon>Eukaryota</taxon>
        <taxon>Fungi</taxon>
        <taxon>Dikarya</taxon>
        <taxon>Ascomycota</taxon>
        <taxon>Pezizomycotina</taxon>
        <taxon>Dothideomycetes</taxon>
        <taxon>Dothideomycetes incertae sedis</taxon>
        <taxon>Cryomyces</taxon>
    </lineage>
</organism>
<evidence type="ECO:0000259" key="10">
    <source>
        <dbReference type="SMART" id="SM01119"/>
    </source>
</evidence>
<keyword evidence="4" id="KW-0999">Mitochondrion inner membrane</keyword>
<dbReference type="AlphaFoldDB" id="A0A4U0WY15"/>
<dbReference type="InterPro" id="IPR023395">
    <property type="entry name" value="MCP_dom_sf"/>
</dbReference>
<dbReference type="InterPro" id="IPR029066">
    <property type="entry name" value="PLP-binding_barrel"/>
</dbReference>
<dbReference type="InterPro" id="IPR026956">
    <property type="entry name" value="D-ser_dehydrat-like_dom"/>
</dbReference>
<keyword evidence="5" id="KW-1133">Transmembrane helix</keyword>
<dbReference type="InterPro" id="IPR001608">
    <property type="entry name" value="Ala_racemase_N"/>
</dbReference>
<evidence type="ECO:0000256" key="6">
    <source>
        <dbReference type="ARBA" id="ARBA00023136"/>
    </source>
</evidence>
<dbReference type="InterPro" id="IPR051466">
    <property type="entry name" value="D-amino_acid_metab_enzyme"/>
</dbReference>
<evidence type="ECO:0000256" key="5">
    <source>
        <dbReference type="ARBA" id="ARBA00022989"/>
    </source>
</evidence>
<keyword evidence="9" id="KW-0813">Transport</keyword>
<comment type="similarity">
    <text evidence="9">Belongs to the mitochondrial carrier (TC 2.A.29) family.</text>
</comment>
<dbReference type="InterPro" id="IPR018108">
    <property type="entry name" value="MCP_transmembrane"/>
</dbReference>
<dbReference type="GO" id="GO:0016020">
    <property type="term" value="C:membrane"/>
    <property type="evidence" value="ECO:0007669"/>
    <property type="project" value="UniProtKB-SubCell"/>
</dbReference>
<keyword evidence="12" id="KW-1185">Reference proteome</keyword>
<keyword evidence="7" id="KW-0456">Lyase</keyword>
<dbReference type="STRING" id="331657.A0A4U0WY15"/>
<name>A0A4U0WY15_9PEZI</name>
<dbReference type="Pfam" id="PF14031">
    <property type="entry name" value="D-ser_dehydrat"/>
    <property type="match status" value="1"/>
</dbReference>
<reference evidence="11 12" key="1">
    <citation type="submission" date="2017-03" db="EMBL/GenBank/DDBJ databases">
        <title>Genomes of endolithic fungi from Antarctica.</title>
        <authorList>
            <person name="Coleine C."/>
            <person name="Masonjones S."/>
            <person name="Stajich J.E."/>
        </authorList>
    </citation>
    <scope>NUCLEOTIDE SEQUENCE [LARGE SCALE GENOMIC DNA]</scope>
    <source>
        <strain evidence="11 12">CCFEE 5187</strain>
    </source>
</reference>
<keyword evidence="4" id="KW-0496">Mitochondrion</keyword>
<feature type="repeat" description="Solcar" evidence="8">
    <location>
        <begin position="1"/>
        <end position="45"/>
    </location>
</feature>
<dbReference type="PANTHER" id="PTHR28004:SF2">
    <property type="entry name" value="D-SERINE DEHYDRATASE"/>
    <property type="match status" value="1"/>
</dbReference>
<dbReference type="PANTHER" id="PTHR28004">
    <property type="entry name" value="ZGC:162816-RELATED"/>
    <property type="match status" value="1"/>
</dbReference>
<evidence type="ECO:0000256" key="3">
    <source>
        <dbReference type="ARBA" id="ARBA00022692"/>
    </source>
</evidence>
<dbReference type="Pfam" id="PF00153">
    <property type="entry name" value="Mito_carr"/>
    <property type="match status" value="1"/>
</dbReference>
<dbReference type="InterPro" id="IPR042208">
    <property type="entry name" value="D-ser_dehydrat-like_sf"/>
</dbReference>
<dbReference type="OrthoDB" id="20198at2759"/>
<evidence type="ECO:0000313" key="11">
    <source>
        <dbReference type="EMBL" id="TKA68684.1"/>
    </source>
</evidence>
<dbReference type="PROSITE" id="PS50920">
    <property type="entry name" value="SOLCAR"/>
    <property type="match status" value="1"/>
</dbReference>
<gene>
    <name evidence="11" type="ORF">B0A49_05168</name>
</gene>
<protein>
    <recommendedName>
        <fullName evidence="10">D-serine dehydratase-like domain-containing protein</fullName>
    </recommendedName>
</protein>
<keyword evidence="3 8" id="KW-0812">Transmembrane</keyword>